<accession>A0A1M6RHE5</accession>
<dbReference type="STRING" id="156994.SAMN04488028_104173"/>
<reference evidence="3" key="1">
    <citation type="submission" date="2016-11" db="EMBL/GenBank/DDBJ databases">
        <authorList>
            <person name="Varghese N."/>
            <person name="Submissions S."/>
        </authorList>
    </citation>
    <scope>NUCLEOTIDE SEQUENCE [LARGE SCALE GENOMIC DNA]</scope>
    <source>
        <strain evidence="3">DSM 26134</strain>
    </source>
</reference>
<sequence length="235" mass="26617">MKIFKYIISLAALLSVAQAEAQVYEKRVRDWKPSEFFIAADVVGLGRLASGDVQTEFQAKIDFDFYYLAVDAGRTVLSSSGDGFDYSSTGNFFRVGPQINLIPYNKNRNVICFGLMYAQSDFSDKIDYSLTAEDFWSEKQLAFSNDDLQARWLEATMGLNVRIAGPLYMGYTIRFKLAKDLDGVDTLEPFEIPGYGEASKTSVFGFNYYVIYRFGFRKKPVPAKPRMISPKQSEN</sequence>
<evidence type="ECO:0000256" key="1">
    <source>
        <dbReference type="SAM" id="SignalP"/>
    </source>
</evidence>
<dbReference type="InterPro" id="IPR046111">
    <property type="entry name" value="DUF6048"/>
</dbReference>
<dbReference type="Proteomes" id="UP000184474">
    <property type="component" value="Unassembled WGS sequence"/>
</dbReference>
<protein>
    <recommendedName>
        <fullName evidence="4">Outer membrane protein beta-barrel domain-containing protein</fullName>
    </recommendedName>
</protein>
<dbReference type="AlphaFoldDB" id="A0A1M6RHE5"/>
<evidence type="ECO:0000313" key="2">
    <source>
        <dbReference type="EMBL" id="SHK31777.1"/>
    </source>
</evidence>
<dbReference type="RefSeq" id="WP_073122777.1">
    <property type="nucleotide sequence ID" value="NZ_FRAA01000004.1"/>
</dbReference>
<keyword evidence="3" id="KW-1185">Reference proteome</keyword>
<evidence type="ECO:0008006" key="4">
    <source>
        <dbReference type="Google" id="ProtNLM"/>
    </source>
</evidence>
<feature type="signal peptide" evidence="1">
    <location>
        <begin position="1"/>
        <end position="21"/>
    </location>
</feature>
<organism evidence="2 3">
    <name type="scientific">Reichenbachiella agariperforans</name>
    <dbReference type="NCBI Taxonomy" id="156994"/>
    <lineage>
        <taxon>Bacteria</taxon>
        <taxon>Pseudomonadati</taxon>
        <taxon>Bacteroidota</taxon>
        <taxon>Cytophagia</taxon>
        <taxon>Cytophagales</taxon>
        <taxon>Reichenbachiellaceae</taxon>
        <taxon>Reichenbachiella</taxon>
    </lineage>
</organism>
<evidence type="ECO:0000313" key="3">
    <source>
        <dbReference type="Proteomes" id="UP000184474"/>
    </source>
</evidence>
<name>A0A1M6RHE5_REIAG</name>
<keyword evidence="1" id="KW-0732">Signal</keyword>
<dbReference type="EMBL" id="FRAA01000004">
    <property type="protein sequence ID" value="SHK31777.1"/>
    <property type="molecule type" value="Genomic_DNA"/>
</dbReference>
<gene>
    <name evidence="2" type="ORF">SAMN04488028_104173</name>
</gene>
<dbReference type="Pfam" id="PF19515">
    <property type="entry name" value="DUF6048"/>
    <property type="match status" value="1"/>
</dbReference>
<feature type="chain" id="PRO_5012680614" description="Outer membrane protein beta-barrel domain-containing protein" evidence="1">
    <location>
        <begin position="22"/>
        <end position="235"/>
    </location>
</feature>
<proteinExistence type="predicted"/>